<dbReference type="Gene3D" id="1.10.10.10">
    <property type="entry name" value="Winged helix-like DNA-binding domain superfamily/Winged helix DNA-binding domain"/>
    <property type="match status" value="1"/>
</dbReference>
<dbReference type="SUPFAM" id="SSF53335">
    <property type="entry name" value="S-adenosyl-L-methionine-dependent methyltransferases"/>
    <property type="match status" value="1"/>
</dbReference>
<dbReference type="Proteomes" id="UP001567538">
    <property type="component" value="Unassembled WGS sequence"/>
</dbReference>
<evidence type="ECO:0000256" key="3">
    <source>
        <dbReference type="ARBA" id="ARBA00022691"/>
    </source>
</evidence>
<dbReference type="EMBL" id="JBEAFC010000004">
    <property type="protein sequence ID" value="KAL1557998.1"/>
    <property type="molecule type" value="Genomic_DNA"/>
</dbReference>
<keyword evidence="2" id="KW-0808">Transferase</keyword>
<evidence type="ECO:0000256" key="6">
    <source>
        <dbReference type="PIRSR" id="PIRSR005739-1"/>
    </source>
</evidence>
<keyword evidence="3" id="KW-0949">S-adenosyl-L-methionine</keyword>
<proteinExistence type="inferred from homology"/>
<dbReference type="InterPro" id="IPR036390">
    <property type="entry name" value="WH_DNA-bd_sf"/>
</dbReference>
<accession>A0ABD1HNG6</accession>
<evidence type="ECO:0000256" key="5">
    <source>
        <dbReference type="ARBA" id="ARBA00034481"/>
    </source>
</evidence>
<dbReference type="InterPro" id="IPR001077">
    <property type="entry name" value="COMT_C"/>
</dbReference>
<evidence type="ECO:0000256" key="1">
    <source>
        <dbReference type="ARBA" id="ARBA00022603"/>
    </source>
</evidence>
<dbReference type="PROSITE" id="PS51683">
    <property type="entry name" value="SAM_OMT_II"/>
    <property type="match status" value="1"/>
</dbReference>
<dbReference type="FunFam" id="3.40.50.150:FF:000294">
    <property type="entry name" value="O-methyltransferase family protein"/>
    <property type="match status" value="1"/>
</dbReference>
<dbReference type="AlphaFoldDB" id="A0ABD1HNG6"/>
<dbReference type="PANTHER" id="PTHR11746">
    <property type="entry name" value="O-METHYLTRANSFERASE"/>
    <property type="match status" value="1"/>
</dbReference>
<feature type="domain" description="O-methyltransferase C-terminal" evidence="7">
    <location>
        <begin position="149"/>
        <end position="351"/>
    </location>
</feature>
<comment type="similarity">
    <text evidence="5">Belongs to the class I-like SAM-binding methyltransferase superfamily. Cation-independent O-methyltransferase family. COMT subfamily.</text>
</comment>
<comment type="pathway">
    <text evidence="4">Flavonoid metabolism.</text>
</comment>
<gene>
    <name evidence="9" type="ORF">AAHA92_08517</name>
</gene>
<feature type="domain" description="O-methyltransferase dimerisation" evidence="8">
    <location>
        <begin position="44"/>
        <end position="122"/>
    </location>
</feature>
<dbReference type="InterPro" id="IPR012967">
    <property type="entry name" value="COMT_dimerisation"/>
</dbReference>
<name>A0ABD1HNG6_SALDI</name>
<dbReference type="PIRSF" id="PIRSF005739">
    <property type="entry name" value="O-mtase"/>
    <property type="match status" value="1"/>
</dbReference>
<evidence type="ECO:0000259" key="8">
    <source>
        <dbReference type="Pfam" id="PF08100"/>
    </source>
</evidence>
<dbReference type="SUPFAM" id="SSF46785">
    <property type="entry name" value="Winged helix' DNA-binding domain"/>
    <property type="match status" value="1"/>
</dbReference>
<dbReference type="InterPro" id="IPR036388">
    <property type="entry name" value="WH-like_DNA-bd_sf"/>
</dbReference>
<organism evidence="9 10">
    <name type="scientific">Salvia divinorum</name>
    <name type="common">Maria pastora</name>
    <name type="synonym">Diviner's sage</name>
    <dbReference type="NCBI Taxonomy" id="28513"/>
    <lineage>
        <taxon>Eukaryota</taxon>
        <taxon>Viridiplantae</taxon>
        <taxon>Streptophyta</taxon>
        <taxon>Embryophyta</taxon>
        <taxon>Tracheophyta</taxon>
        <taxon>Spermatophyta</taxon>
        <taxon>Magnoliopsida</taxon>
        <taxon>eudicotyledons</taxon>
        <taxon>Gunneridae</taxon>
        <taxon>Pentapetalae</taxon>
        <taxon>asterids</taxon>
        <taxon>lamiids</taxon>
        <taxon>Lamiales</taxon>
        <taxon>Lamiaceae</taxon>
        <taxon>Nepetoideae</taxon>
        <taxon>Mentheae</taxon>
        <taxon>Salviinae</taxon>
        <taxon>Salvia</taxon>
        <taxon>Salvia subgen. Calosphace</taxon>
    </lineage>
</organism>
<evidence type="ECO:0000259" key="7">
    <source>
        <dbReference type="Pfam" id="PF00891"/>
    </source>
</evidence>
<evidence type="ECO:0000256" key="2">
    <source>
        <dbReference type="ARBA" id="ARBA00022679"/>
    </source>
</evidence>
<protein>
    <submittedName>
        <fullName evidence="9">Acetylserotonin O-methyltransferase-like</fullName>
    </submittedName>
</protein>
<keyword evidence="10" id="KW-1185">Reference proteome</keyword>
<evidence type="ECO:0000256" key="4">
    <source>
        <dbReference type="ARBA" id="ARBA00034479"/>
    </source>
</evidence>
<keyword evidence="1" id="KW-0489">Methyltransferase</keyword>
<sequence length="369" mass="40129">MLGASTTDHGVLKYRSLHSNNTIPTPKMAELKASITADAKLEMWSYALGFTPTAVVKCAIDLQIADVIESHGGSMTLADLSAALDCSPPILRRIMRYLVHRRFFAHAASSYSQTPLSRLLMRGAAADSMAALVLLESTPTMLAPWQRLSLRARQTDGSPFEDEHGRDLWSFTNANPEHSKLVDDAMSCIAAASAAAVVDQYPEAFDGVASLVDVGGGDGTALRILAKAFPWIHGINFDLPHVVSVAPPCDGVEHVAGDMFEAVPKADAAFLMSVLHDWNDEECIAILRKCKEAIKGKVMIVEAVIGKDEEEDGDKYSDVRLALDMVMLAHTSGKERTLKEWEYVVKEAGFSRFTVKNIKAIPAVIEAYP</sequence>
<dbReference type="CDD" id="cd02440">
    <property type="entry name" value="AdoMet_MTases"/>
    <property type="match status" value="1"/>
</dbReference>
<reference evidence="9 10" key="1">
    <citation type="submission" date="2024-06" db="EMBL/GenBank/DDBJ databases">
        <title>A chromosome level genome sequence of Diviner's sage (Salvia divinorum).</title>
        <authorList>
            <person name="Ford S.A."/>
            <person name="Ro D.-K."/>
            <person name="Ness R.W."/>
            <person name="Phillips M.A."/>
        </authorList>
    </citation>
    <scope>NUCLEOTIDE SEQUENCE [LARGE SCALE GENOMIC DNA]</scope>
    <source>
        <strain evidence="9">SAF-2024a</strain>
        <tissue evidence="9">Leaf</tissue>
    </source>
</reference>
<evidence type="ECO:0000313" key="10">
    <source>
        <dbReference type="Proteomes" id="UP001567538"/>
    </source>
</evidence>
<dbReference type="Pfam" id="PF00891">
    <property type="entry name" value="Methyltransf_2"/>
    <property type="match status" value="1"/>
</dbReference>
<comment type="caution">
    <text evidence="9">The sequence shown here is derived from an EMBL/GenBank/DDBJ whole genome shotgun (WGS) entry which is preliminary data.</text>
</comment>
<dbReference type="Gene3D" id="3.40.50.150">
    <property type="entry name" value="Vaccinia Virus protein VP39"/>
    <property type="match status" value="1"/>
</dbReference>
<dbReference type="InterPro" id="IPR016461">
    <property type="entry name" value="COMT-like"/>
</dbReference>
<dbReference type="Pfam" id="PF08100">
    <property type="entry name" value="Dimerisation"/>
    <property type="match status" value="1"/>
</dbReference>
<dbReference type="GO" id="GO:0032259">
    <property type="term" value="P:methylation"/>
    <property type="evidence" value="ECO:0007669"/>
    <property type="project" value="UniProtKB-KW"/>
</dbReference>
<evidence type="ECO:0000313" key="9">
    <source>
        <dbReference type="EMBL" id="KAL1557998.1"/>
    </source>
</evidence>
<dbReference type="GO" id="GO:0008171">
    <property type="term" value="F:O-methyltransferase activity"/>
    <property type="evidence" value="ECO:0007669"/>
    <property type="project" value="UniProtKB-ARBA"/>
</dbReference>
<dbReference type="InterPro" id="IPR029063">
    <property type="entry name" value="SAM-dependent_MTases_sf"/>
</dbReference>
<feature type="active site" description="Proton acceptor" evidence="6">
    <location>
        <position position="276"/>
    </location>
</feature>